<accession>A0A6S7HM96</accession>
<dbReference type="PROSITE" id="PS01033">
    <property type="entry name" value="GLOBIN"/>
    <property type="match status" value="1"/>
</dbReference>
<evidence type="ECO:0000313" key="8">
    <source>
        <dbReference type="EMBL" id="CAB4005037.1"/>
    </source>
</evidence>
<dbReference type="PANTHER" id="PTHR46458:SF1">
    <property type="entry name" value="GEO09476P1"/>
    <property type="match status" value="1"/>
</dbReference>
<evidence type="ECO:0000256" key="4">
    <source>
        <dbReference type="ARBA" id="ARBA00022723"/>
    </source>
</evidence>
<keyword evidence="1 6" id="KW-0813">Transport</keyword>
<gene>
    <name evidence="8" type="ORF">PACLA_8A018994</name>
</gene>
<evidence type="ECO:0000256" key="3">
    <source>
        <dbReference type="ARBA" id="ARBA00022621"/>
    </source>
</evidence>
<keyword evidence="4" id="KW-0479">Metal-binding</keyword>
<name>A0A6S7HM96_PARCT</name>
<proteinExistence type="inferred from homology"/>
<dbReference type="InterPro" id="IPR044399">
    <property type="entry name" value="Mb-like_M"/>
</dbReference>
<dbReference type="OrthoDB" id="436496at2759"/>
<reference evidence="8" key="1">
    <citation type="submission" date="2020-04" db="EMBL/GenBank/DDBJ databases">
        <authorList>
            <person name="Alioto T."/>
            <person name="Alioto T."/>
            <person name="Gomez Garrido J."/>
        </authorList>
    </citation>
    <scope>NUCLEOTIDE SEQUENCE</scope>
    <source>
        <strain evidence="8">A484AB</strain>
    </source>
</reference>
<keyword evidence="5" id="KW-0408">Iron</keyword>
<evidence type="ECO:0000259" key="7">
    <source>
        <dbReference type="PROSITE" id="PS01033"/>
    </source>
</evidence>
<dbReference type="Pfam" id="PF00042">
    <property type="entry name" value="Globin"/>
    <property type="match status" value="1"/>
</dbReference>
<dbReference type="GO" id="GO:0019825">
    <property type="term" value="F:oxygen binding"/>
    <property type="evidence" value="ECO:0007669"/>
    <property type="project" value="InterPro"/>
</dbReference>
<evidence type="ECO:0000313" key="9">
    <source>
        <dbReference type="Proteomes" id="UP001152795"/>
    </source>
</evidence>
<organism evidence="8 9">
    <name type="scientific">Paramuricea clavata</name>
    <name type="common">Red gorgonian</name>
    <name type="synonym">Violescent sea-whip</name>
    <dbReference type="NCBI Taxonomy" id="317549"/>
    <lineage>
        <taxon>Eukaryota</taxon>
        <taxon>Metazoa</taxon>
        <taxon>Cnidaria</taxon>
        <taxon>Anthozoa</taxon>
        <taxon>Octocorallia</taxon>
        <taxon>Malacalcyonacea</taxon>
        <taxon>Plexauridae</taxon>
        <taxon>Paramuricea</taxon>
    </lineage>
</organism>
<dbReference type="InterPro" id="IPR050532">
    <property type="entry name" value="Globin-like_OT"/>
</dbReference>
<evidence type="ECO:0000256" key="6">
    <source>
        <dbReference type="RuleBase" id="RU000356"/>
    </source>
</evidence>
<evidence type="ECO:0000256" key="5">
    <source>
        <dbReference type="ARBA" id="ARBA00023004"/>
    </source>
</evidence>
<evidence type="ECO:0000256" key="2">
    <source>
        <dbReference type="ARBA" id="ARBA00022617"/>
    </source>
</evidence>
<dbReference type="GO" id="GO:0046872">
    <property type="term" value="F:metal ion binding"/>
    <property type="evidence" value="ECO:0007669"/>
    <property type="project" value="UniProtKB-KW"/>
</dbReference>
<dbReference type="AlphaFoldDB" id="A0A6S7HM96"/>
<dbReference type="Proteomes" id="UP001152795">
    <property type="component" value="Unassembled WGS sequence"/>
</dbReference>
<keyword evidence="2 6" id="KW-0349">Heme</keyword>
<dbReference type="GO" id="GO:0005344">
    <property type="term" value="F:oxygen carrier activity"/>
    <property type="evidence" value="ECO:0007669"/>
    <property type="project" value="UniProtKB-KW"/>
</dbReference>
<protein>
    <submittedName>
        <fullName evidence="8">Globin-1-like isoform X2</fullName>
    </submittedName>
</protein>
<evidence type="ECO:0000256" key="1">
    <source>
        <dbReference type="ARBA" id="ARBA00022448"/>
    </source>
</evidence>
<comment type="similarity">
    <text evidence="6">Belongs to the globin family.</text>
</comment>
<keyword evidence="9" id="KW-1185">Reference proteome</keyword>
<dbReference type="CDD" id="cd01040">
    <property type="entry name" value="Mb-like"/>
    <property type="match status" value="1"/>
</dbReference>
<feature type="domain" description="Globin" evidence="7">
    <location>
        <begin position="27"/>
        <end position="175"/>
    </location>
</feature>
<comment type="caution">
    <text evidence="8">The sequence shown here is derived from an EMBL/GenBank/DDBJ whole genome shotgun (WGS) entry which is preliminary data.</text>
</comment>
<dbReference type="SUPFAM" id="SSF46458">
    <property type="entry name" value="Globin-like"/>
    <property type="match status" value="1"/>
</dbReference>
<dbReference type="PANTHER" id="PTHR46458">
    <property type="entry name" value="BLR2807 PROTEIN"/>
    <property type="match status" value="1"/>
</dbReference>
<dbReference type="Gene3D" id="1.10.490.10">
    <property type="entry name" value="Globins"/>
    <property type="match status" value="1"/>
</dbReference>
<sequence>MGCNMSMDNLSKMNKQAVVHTLSTDLNLTDEQKQLIKDSWELFEPKKTAIGRKMFVNLFQVYPEMQNLFPEFRGQGNIDKLEETKFLNGHAKRLMTAVENSVNSLNDFESCSTYLQELGRRHKIRKLKPHYLERMGAAMMLAFKELYPDLWTEEADEAWNNLYKYISNMMTTGLNAP</sequence>
<dbReference type="EMBL" id="CACRXK020005078">
    <property type="protein sequence ID" value="CAB4005037.1"/>
    <property type="molecule type" value="Genomic_DNA"/>
</dbReference>
<dbReference type="InterPro" id="IPR009050">
    <property type="entry name" value="Globin-like_sf"/>
</dbReference>
<dbReference type="PRINTS" id="PR00188">
    <property type="entry name" value="PLANTGLOBIN"/>
</dbReference>
<dbReference type="GO" id="GO:0020037">
    <property type="term" value="F:heme binding"/>
    <property type="evidence" value="ECO:0007669"/>
    <property type="project" value="InterPro"/>
</dbReference>
<dbReference type="InterPro" id="IPR012292">
    <property type="entry name" value="Globin/Proto"/>
</dbReference>
<keyword evidence="3 6" id="KW-0561">Oxygen transport</keyword>
<dbReference type="InterPro" id="IPR000971">
    <property type="entry name" value="Globin"/>
</dbReference>